<gene>
    <name evidence="2" type="ORF">AGR13a_Lc60187</name>
</gene>
<proteinExistence type="predicted"/>
<comment type="caution">
    <text evidence="2">The sequence shown here is derived from an EMBL/GenBank/DDBJ whole genome shotgun (WGS) entry which is preliminary data.</text>
</comment>
<sequence length="61" mass="6852">MENMCILKRGHGKLFLCLTPKETPLLGPPAVGLPFSRDRRLSPPEPEMAKAEARHRHFTAT</sequence>
<protein>
    <submittedName>
        <fullName evidence="2">Uncharacterized protein</fullName>
    </submittedName>
</protein>
<feature type="compositionally biased region" description="Basic and acidic residues" evidence="1">
    <location>
        <begin position="36"/>
        <end position="52"/>
    </location>
</feature>
<reference evidence="2 3" key="1">
    <citation type="submission" date="2016-01" db="EMBL/GenBank/DDBJ databases">
        <authorList>
            <person name="Regsiter A."/>
            <person name="william w."/>
        </authorList>
    </citation>
    <scope>NUCLEOTIDE SEQUENCE [LARGE SCALE GENOMIC DNA]</scope>
    <source>
        <strain evidence="2 3">CFBP 6927</strain>
    </source>
</reference>
<evidence type="ECO:0000256" key="1">
    <source>
        <dbReference type="SAM" id="MobiDB-lite"/>
    </source>
</evidence>
<feature type="region of interest" description="Disordered" evidence="1">
    <location>
        <begin position="28"/>
        <end position="61"/>
    </location>
</feature>
<dbReference type="EMBL" id="FBWH01000045">
    <property type="protein sequence ID" value="CUX61077.1"/>
    <property type="molecule type" value="Genomic_DNA"/>
</dbReference>
<organism evidence="2 3">
    <name type="scientific">Agrobacterium genomosp. 13 str. CFBP 6927</name>
    <dbReference type="NCBI Taxonomy" id="1183428"/>
    <lineage>
        <taxon>Bacteria</taxon>
        <taxon>Pseudomonadati</taxon>
        <taxon>Pseudomonadota</taxon>
        <taxon>Alphaproteobacteria</taxon>
        <taxon>Hyphomicrobiales</taxon>
        <taxon>Rhizobiaceae</taxon>
        <taxon>Rhizobium/Agrobacterium group</taxon>
        <taxon>Agrobacterium</taxon>
        <taxon>Agrobacterium tumefaciens complex</taxon>
    </lineage>
</organism>
<accession>A0ABM9VMD3</accession>
<dbReference type="Proteomes" id="UP000191812">
    <property type="component" value="Unassembled WGS sequence"/>
</dbReference>
<keyword evidence="3" id="KW-1185">Reference proteome</keyword>
<name>A0ABM9VMD3_9HYPH</name>
<evidence type="ECO:0000313" key="2">
    <source>
        <dbReference type="EMBL" id="CUX61077.1"/>
    </source>
</evidence>
<evidence type="ECO:0000313" key="3">
    <source>
        <dbReference type="Proteomes" id="UP000191812"/>
    </source>
</evidence>